<dbReference type="Proteomes" id="UP000294980">
    <property type="component" value="Unassembled WGS sequence"/>
</dbReference>
<evidence type="ECO:0000313" key="2">
    <source>
        <dbReference type="EMBL" id="TCO74677.1"/>
    </source>
</evidence>
<name>A0A4R2KPU5_9GAMM</name>
<evidence type="ECO:0000256" key="1">
    <source>
        <dbReference type="SAM" id="SignalP"/>
    </source>
</evidence>
<dbReference type="OrthoDB" id="5611127at2"/>
<dbReference type="RefSeq" id="WP_117318703.1">
    <property type="nucleotide sequence ID" value="NZ_QQSW01000015.1"/>
</dbReference>
<comment type="caution">
    <text evidence="2">The sequence shown here is derived from an EMBL/GenBank/DDBJ whole genome shotgun (WGS) entry which is preliminary data.</text>
</comment>
<evidence type="ECO:0000313" key="3">
    <source>
        <dbReference type="Proteomes" id="UP000294980"/>
    </source>
</evidence>
<feature type="chain" id="PRO_5020472118" evidence="1">
    <location>
        <begin position="31"/>
        <end position="341"/>
    </location>
</feature>
<sequence length="341" mass="39302">MRSSLPAKKPRVRHFALSVALCLFFAEGFADDSLRGWTAPVPGTGDAQETEENWVDSSHAYVTDSAQALTEWMDQFFGDETYNLEQAESLLRLQLINDWDSAEGYDAKPRLRGKLQLPRVSRRLDLVFSDQAQDDEDLDDDRLDDRVGLQYLLREGGRSRFDTTLGLTASGLKPGVRYRNQGGIIDEVSYRFIQRIQHESDEGVYGTTQLDINYKQNNSTVWRWSQRGIWGEKSEGVEWRSRLALRQRHLTDTERPLAVEHFLLVNGVTRPDAFVRSYRLGTVFRRQVYRPYMFVEFEPSYSLRQLQADSGRSGEWGVILRLEFALQRDLARRGSDSDNDS</sequence>
<keyword evidence="3" id="KW-1185">Reference proteome</keyword>
<proteinExistence type="predicted"/>
<organism evidence="2 3">
    <name type="scientific">Chromatocurvus halotolerans</name>
    <dbReference type="NCBI Taxonomy" id="1132028"/>
    <lineage>
        <taxon>Bacteria</taxon>
        <taxon>Pseudomonadati</taxon>
        <taxon>Pseudomonadota</taxon>
        <taxon>Gammaproteobacteria</taxon>
        <taxon>Cellvibrionales</taxon>
        <taxon>Halieaceae</taxon>
        <taxon>Chromatocurvus</taxon>
    </lineage>
</organism>
<dbReference type="EMBL" id="SLWX01000012">
    <property type="protein sequence ID" value="TCO74677.1"/>
    <property type="molecule type" value="Genomic_DNA"/>
</dbReference>
<gene>
    <name evidence="2" type="ORF">EV688_11236</name>
</gene>
<dbReference type="AlphaFoldDB" id="A0A4R2KPU5"/>
<feature type="signal peptide" evidence="1">
    <location>
        <begin position="1"/>
        <end position="30"/>
    </location>
</feature>
<keyword evidence="1" id="KW-0732">Signal</keyword>
<reference evidence="2 3" key="1">
    <citation type="submission" date="2019-03" db="EMBL/GenBank/DDBJ databases">
        <title>Genomic Encyclopedia of Type Strains, Phase IV (KMG-IV): sequencing the most valuable type-strain genomes for metagenomic binning, comparative biology and taxonomic classification.</title>
        <authorList>
            <person name="Goeker M."/>
        </authorList>
    </citation>
    <scope>NUCLEOTIDE SEQUENCE [LARGE SCALE GENOMIC DNA]</scope>
    <source>
        <strain evidence="2 3">DSM 23344</strain>
    </source>
</reference>
<protein>
    <submittedName>
        <fullName evidence="2">Uncharacterized protein</fullName>
    </submittedName>
</protein>
<accession>A0A4R2KPU5</accession>